<dbReference type="PRINTS" id="PR00081">
    <property type="entry name" value="GDHRDH"/>
</dbReference>
<keyword evidence="3" id="KW-0472">Membrane</keyword>
<name>A0A2G8RY50_9APHY</name>
<gene>
    <name evidence="4" type="ORF">GSI_12198</name>
</gene>
<accession>A0A2G8RY50</accession>
<dbReference type="SUPFAM" id="SSF51735">
    <property type="entry name" value="NAD(P)-binding Rossmann-fold domains"/>
    <property type="match status" value="1"/>
</dbReference>
<dbReference type="PANTHER" id="PTHR43086">
    <property type="entry name" value="VERY-LONG-CHAIN 3-OXOOACYL-COA REDUCTASE"/>
    <property type="match status" value="1"/>
</dbReference>
<evidence type="ECO:0000256" key="3">
    <source>
        <dbReference type="SAM" id="Phobius"/>
    </source>
</evidence>
<evidence type="ECO:0000313" key="5">
    <source>
        <dbReference type="Proteomes" id="UP000230002"/>
    </source>
</evidence>
<dbReference type="GO" id="GO:0016491">
    <property type="term" value="F:oxidoreductase activity"/>
    <property type="evidence" value="ECO:0007669"/>
    <property type="project" value="UniProtKB-KW"/>
</dbReference>
<dbReference type="Proteomes" id="UP000230002">
    <property type="component" value="Unassembled WGS sequence"/>
</dbReference>
<keyword evidence="5" id="KW-1185">Reference proteome</keyword>
<dbReference type="AlphaFoldDB" id="A0A2G8RY50"/>
<keyword evidence="3" id="KW-1133">Transmembrane helix</keyword>
<evidence type="ECO:0000256" key="2">
    <source>
        <dbReference type="ARBA" id="ARBA00023002"/>
    </source>
</evidence>
<keyword evidence="2" id="KW-0560">Oxidoreductase</keyword>
<keyword evidence="3" id="KW-0812">Transmembrane</keyword>
<evidence type="ECO:0000256" key="1">
    <source>
        <dbReference type="ARBA" id="ARBA00022857"/>
    </source>
</evidence>
<dbReference type="Gene3D" id="3.40.50.720">
    <property type="entry name" value="NAD(P)-binding Rossmann-like Domain"/>
    <property type="match status" value="1"/>
</dbReference>
<dbReference type="GO" id="GO:0005783">
    <property type="term" value="C:endoplasmic reticulum"/>
    <property type="evidence" value="ECO:0007669"/>
    <property type="project" value="TreeGrafter"/>
</dbReference>
<evidence type="ECO:0000313" key="4">
    <source>
        <dbReference type="EMBL" id="PIL26440.1"/>
    </source>
</evidence>
<sequence>MEATTLVSVLNALAVLGVTTLAILHVYRILDILWLYFLHPSSVKRYLHGNASYAIVTGATDGIGKATAAELLKRGFNVILHGRNEAKMRKVVEELRAAASADIQYFIADASKDDHDWKRLLEPFRELHITVVVHNVGGEPLIDTRIDERTEEHLLGVVHSNALFALFLTRALLPQLRRAAQSGPVQVLVVGSFAGDVGPPRLPLYAAAKGFLKALTRGLDNDELFFGTPTGVRFMYLSVGAVHSDNHPAPMQPSLGVPTSARFAWWLVESIGCGRRNVVPYLVHAVQYWLMQKSGNRVVDRGMAQKMKELMAQAAKRK</sequence>
<dbReference type="STRING" id="1077348.A0A2G8RY50"/>
<dbReference type="OrthoDB" id="47007at2759"/>
<dbReference type="GO" id="GO:0030497">
    <property type="term" value="P:fatty acid elongation"/>
    <property type="evidence" value="ECO:0007669"/>
    <property type="project" value="TreeGrafter"/>
</dbReference>
<dbReference type="InterPro" id="IPR002347">
    <property type="entry name" value="SDR_fam"/>
</dbReference>
<organism evidence="4 5">
    <name type="scientific">Ganoderma sinense ZZ0214-1</name>
    <dbReference type="NCBI Taxonomy" id="1077348"/>
    <lineage>
        <taxon>Eukaryota</taxon>
        <taxon>Fungi</taxon>
        <taxon>Dikarya</taxon>
        <taxon>Basidiomycota</taxon>
        <taxon>Agaricomycotina</taxon>
        <taxon>Agaricomycetes</taxon>
        <taxon>Polyporales</taxon>
        <taxon>Polyporaceae</taxon>
        <taxon>Ganoderma</taxon>
    </lineage>
</organism>
<dbReference type="PANTHER" id="PTHR43086:SF2">
    <property type="entry name" value="HYDROXYSTEROID DEHYDROGENASE-LIKE PROTEIN 1"/>
    <property type="match status" value="1"/>
</dbReference>
<dbReference type="EMBL" id="AYKW01000045">
    <property type="protein sequence ID" value="PIL26440.1"/>
    <property type="molecule type" value="Genomic_DNA"/>
</dbReference>
<dbReference type="InterPro" id="IPR036291">
    <property type="entry name" value="NAD(P)-bd_dom_sf"/>
</dbReference>
<dbReference type="Pfam" id="PF00106">
    <property type="entry name" value="adh_short"/>
    <property type="match status" value="1"/>
</dbReference>
<reference evidence="4 5" key="1">
    <citation type="journal article" date="2015" name="Sci. Rep.">
        <title>Chromosome-level genome map provides insights into diverse defense mechanisms in the medicinal fungus Ganoderma sinense.</title>
        <authorList>
            <person name="Zhu Y."/>
            <person name="Xu J."/>
            <person name="Sun C."/>
            <person name="Zhou S."/>
            <person name="Xu H."/>
            <person name="Nelson D.R."/>
            <person name="Qian J."/>
            <person name="Song J."/>
            <person name="Luo H."/>
            <person name="Xiang L."/>
            <person name="Li Y."/>
            <person name="Xu Z."/>
            <person name="Ji A."/>
            <person name="Wang L."/>
            <person name="Lu S."/>
            <person name="Hayward A."/>
            <person name="Sun W."/>
            <person name="Li X."/>
            <person name="Schwartz D.C."/>
            <person name="Wang Y."/>
            <person name="Chen S."/>
        </authorList>
    </citation>
    <scope>NUCLEOTIDE SEQUENCE [LARGE SCALE GENOMIC DNA]</scope>
    <source>
        <strain evidence="4 5">ZZ0214-1</strain>
    </source>
</reference>
<proteinExistence type="predicted"/>
<protein>
    <submittedName>
        <fullName evidence="4">Uncharacterized protein</fullName>
    </submittedName>
</protein>
<feature type="transmembrane region" description="Helical" evidence="3">
    <location>
        <begin position="12"/>
        <end position="37"/>
    </location>
</feature>
<keyword evidence="1" id="KW-0521">NADP</keyword>
<comment type="caution">
    <text evidence="4">The sequence shown here is derived from an EMBL/GenBank/DDBJ whole genome shotgun (WGS) entry which is preliminary data.</text>
</comment>